<reference evidence="2" key="1">
    <citation type="journal article" date="2017" name="Nat. Commun.">
        <title>The North American bullfrog draft genome provides insight into hormonal regulation of long noncoding RNA.</title>
        <authorList>
            <person name="Hammond S.A."/>
            <person name="Warren R.L."/>
            <person name="Vandervalk B.P."/>
            <person name="Kucuk E."/>
            <person name="Khan H."/>
            <person name="Gibb E.A."/>
            <person name="Pandoh P."/>
            <person name="Kirk H."/>
            <person name="Zhao Y."/>
            <person name="Jones M."/>
            <person name="Mungall A.J."/>
            <person name="Coope R."/>
            <person name="Pleasance S."/>
            <person name="Moore R.A."/>
            <person name="Holt R.A."/>
            <person name="Round J.M."/>
            <person name="Ohora S."/>
            <person name="Walle B.V."/>
            <person name="Veldhoen N."/>
            <person name="Helbing C.C."/>
            <person name="Birol I."/>
        </authorList>
    </citation>
    <scope>NUCLEOTIDE SEQUENCE [LARGE SCALE GENOMIC DNA]</scope>
</reference>
<protein>
    <submittedName>
        <fullName evidence="1">Uncharacterized protein</fullName>
    </submittedName>
</protein>
<dbReference type="EMBL" id="KV949330">
    <property type="protein sequence ID" value="PIO25452.1"/>
    <property type="molecule type" value="Genomic_DNA"/>
</dbReference>
<accession>A0A2G9RC26</accession>
<name>A0A2G9RC26_AQUCT</name>
<dbReference type="OrthoDB" id="756301at2759"/>
<keyword evidence="2" id="KW-1185">Reference proteome</keyword>
<proteinExistence type="predicted"/>
<gene>
    <name evidence="1" type="ORF">AB205_0008440</name>
</gene>
<evidence type="ECO:0000313" key="2">
    <source>
        <dbReference type="Proteomes" id="UP000228934"/>
    </source>
</evidence>
<dbReference type="Proteomes" id="UP000228934">
    <property type="component" value="Unassembled WGS sequence"/>
</dbReference>
<dbReference type="AlphaFoldDB" id="A0A2G9RC26"/>
<evidence type="ECO:0000313" key="1">
    <source>
        <dbReference type="EMBL" id="PIO25452.1"/>
    </source>
</evidence>
<sequence length="79" mass="8948">MLGASKVVLNICQVIDCTQNFMQECFEYLYEHLFGNLLVWPILVRTRRNLSAAKSPDKLSQCEPALTVKKVKTNGCTNL</sequence>
<organism evidence="1 2">
    <name type="scientific">Aquarana catesbeiana</name>
    <name type="common">American bullfrog</name>
    <name type="synonym">Rana catesbeiana</name>
    <dbReference type="NCBI Taxonomy" id="8400"/>
    <lineage>
        <taxon>Eukaryota</taxon>
        <taxon>Metazoa</taxon>
        <taxon>Chordata</taxon>
        <taxon>Craniata</taxon>
        <taxon>Vertebrata</taxon>
        <taxon>Euteleostomi</taxon>
        <taxon>Amphibia</taxon>
        <taxon>Batrachia</taxon>
        <taxon>Anura</taxon>
        <taxon>Neobatrachia</taxon>
        <taxon>Ranoidea</taxon>
        <taxon>Ranidae</taxon>
        <taxon>Aquarana</taxon>
    </lineage>
</organism>